<name>A0AAN8E8D4_9EURO</name>
<evidence type="ECO:0000256" key="1">
    <source>
        <dbReference type="ARBA" id="ARBA00003757"/>
    </source>
</evidence>
<comment type="subcellular location">
    <subcellularLocation>
        <location evidence="2">Mitochondrion</location>
    </subcellularLocation>
</comment>
<dbReference type="InterPro" id="IPR019605">
    <property type="entry name" value="Misato_II_tubulin-like"/>
</dbReference>
<dbReference type="GO" id="GO:0007005">
    <property type="term" value="P:mitochondrion organization"/>
    <property type="evidence" value="ECO:0007669"/>
    <property type="project" value="InterPro"/>
</dbReference>
<evidence type="ECO:0000313" key="10">
    <source>
        <dbReference type="EMBL" id="KAK5948839.1"/>
    </source>
</evidence>
<dbReference type="Gene3D" id="3.40.50.1440">
    <property type="entry name" value="Tubulin/FtsZ, GTPase domain"/>
    <property type="match status" value="1"/>
</dbReference>
<evidence type="ECO:0000256" key="5">
    <source>
        <dbReference type="ARBA" id="ARBA00022030"/>
    </source>
</evidence>
<dbReference type="InterPro" id="IPR049942">
    <property type="entry name" value="DML1/Misato"/>
</dbReference>
<dbReference type="EMBL" id="JAKLMC020000042">
    <property type="protein sequence ID" value="KAK5948839.1"/>
    <property type="molecule type" value="Genomic_DNA"/>
</dbReference>
<dbReference type="Proteomes" id="UP001316803">
    <property type="component" value="Unassembled WGS sequence"/>
</dbReference>
<comment type="function">
    <text evidence="1">Involved in the partitioning of the mitochondrial organelle and mitochondrial DNA (mtDNA) inheritance.</text>
</comment>
<feature type="domain" description="Misato Segment II tubulin-like" evidence="8">
    <location>
        <begin position="2"/>
        <end position="121"/>
    </location>
</feature>
<dbReference type="InterPro" id="IPR029209">
    <property type="entry name" value="DML1/Misato_tubulin"/>
</dbReference>
<feature type="region of interest" description="Disordered" evidence="7">
    <location>
        <begin position="346"/>
        <end position="430"/>
    </location>
</feature>
<evidence type="ECO:0000259" key="9">
    <source>
        <dbReference type="Pfam" id="PF14881"/>
    </source>
</evidence>
<evidence type="ECO:0000313" key="11">
    <source>
        <dbReference type="Proteomes" id="UP001316803"/>
    </source>
</evidence>
<evidence type="ECO:0000256" key="6">
    <source>
        <dbReference type="ARBA" id="ARBA00023128"/>
    </source>
</evidence>
<evidence type="ECO:0000256" key="7">
    <source>
        <dbReference type="SAM" id="MobiDB-lite"/>
    </source>
</evidence>
<feature type="compositionally biased region" description="Polar residues" evidence="7">
    <location>
        <begin position="346"/>
        <end position="359"/>
    </location>
</feature>
<feature type="domain" description="DML1/Misato tubulin" evidence="9">
    <location>
        <begin position="127"/>
        <end position="310"/>
    </location>
</feature>
<sequence length="541" mass="61058">MHEIVTLQFGQRANYLATHFWNIQESYFTYTPNTEPSIVDHDIHFRPGIGTDGSDTYTPRTVIYDLKGGFGTLRQRNALYDDTSTSDTSQRGPAAGIWRENGLTTIKQQPIAPISYQADLDAGLPTSQLRKEQVRYWSDFNRVFFHPRSIVQLNEYTLHSQLSPFESWGAGEELFKDVDREADLLDRDVRLFAEECDSLQGFQVFAGVDDAWGGWTGSYVDALRDEYGKKCIWVYGLEDTRQVSRDKAVARKANAARSLSEMSKLASAYVRLSTLPDRLPEYARVDVTSEWESTALMAAAVESVTLPMRLRDGSARGSSMAQFEQTLSSDEGRNVWELGLTVDWNEQQNRPAATANGNQRGREVTAEDETEEDGSEKFDIGFTPESSSLVPNTLALADRRQPRKHVFTQLDTSRHPKRTSNGSTPPQPLDREELLRRRYNEEAIVERFTVPLGFPRLDAYPADLFISPDTAAISSGQESSLSAGFTTSFKTKQNVFQLRDLVTRYSRAVPVEEKEDLYNGLTEIGDKYAFGWEEEDSGEDD</sequence>
<keyword evidence="11" id="KW-1185">Reference proteome</keyword>
<dbReference type="PANTHER" id="PTHR13391">
    <property type="entry name" value="MITOCHONDRIAL DISTRIBUTION REGULATOR MISATO"/>
    <property type="match status" value="1"/>
</dbReference>
<organism evidence="10 11">
    <name type="scientific">Knufia fluminis</name>
    <dbReference type="NCBI Taxonomy" id="191047"/>
    <lineage>
        <taxon>Eukaryota</taxon>
        <taxon>Fungi</taxon>
        <taxon>Dikarya</taxon>
        <taxon>Ascomycota</taxon>
        <taxon>Pezizomycotina</taxon>
        <taxon>Eurotiomycetes</taxon>
        <taxon>Chaetothyriomycetidae</taxon>
        <taxon>Chaetothyriales</taxon>
        <taxon>Trichomeriaceae</taxon>
        <taxon>Knufia</taxon>
    </lineage>
</organism>
<comment type="similarity">
    <text evidence="3">Belongs to the misato family.</text>
</comment>
<dbReference type="InterPro" id="IPR036525">
    <property type="entry name" value="Tubulin/FtsZ_GTPase_sf"/>
</dbReference>
<evidence type="ECO:0000256" key="4">
    <source>
        <dbReference type="ARBA" id="ARBA00014097"/>
    </source>
</evidence>
<dbReference type="GO" id="GO:0005739">
    <property type="term" value="C:mitochondrion"/>
    <property type="evidence" value="ECO:0007669"/>
    <property type="project" value="UniProtKB-SubCell"/>
</dbReference>
<dbReference type="Pfam" id="PF14881">
    <property type="entry name" value="Tubulin_3"/>
    <property type="match status" value="1"/>
</dbReference>
<keyword evidence="6" id="KW-0496">Mitochondrion</keyword>
<accession>A0AAN8E8D4</accession>
<reference evidence="10 11" key="1">
    <citation type="submission" date="2022-12" db="EMBL/GenBank/DDBJ databases">
        <title>Genomic features and morphological characterization of a novel Knufia sp. strain isolated from spacecraft assembly facility.</title>
        <authorList>
            <person name="Teixeira M."/>
            <person name="Chander A.M."/>
            <person name="Stajich J.E."/>
            <person name="Venkateswaran K."/>
        </authorList>
    </citation>
    <scope>NUCLEOTIDE SEQUENCE [LARGE SCALE GENOMIC DNA]</scope>
    <source>
        <strain evidence="10 11">FJI-L2-BK-P2</strain>
    </source>
</reference>
<dbReference type="Pfam" id="PF10644">
    <property type="entry name" value="Misat_Tub_SegII"/>
    <property type="match status" value="1"/>
</dbReference>
<dbReference type="SUPFAM" id="SSF52490">
    <property type="entry name" value="Tubulin nucleotide-binding domain-like"/>
    <property type="match status" value="1"/>
</dbReference>
<dbReference type="PANTHER" id="PTHR13391:SF0">
    <property type="entry name" value="PROTEIN MISATO HOMOLOG 1"/>
    <property type="match status" value="1"/>
</dbReference>
<protein>
    <recommendedName>
        <fullName evidence="4">Protein DML1</fullName>
    </recommendedName>
    <alternativeName>
        <fullName evidence="5">Protein dml1</fullName>
    </alternativeName>
</protein>
<gene>
    <name evidence="10" type="primary">DML1</name>
    <name evidence="10" type="ORF">OHC33_010090</name>
</gene>
<evidence type="ECO:0000259" key="8">
    <source>
        <dbReference type="Pfam" id="PF10644"/>
    </source>
</evidence>
<evidence type="ECO:0000256" key="3">
    <source>
        <dbReference type="ARBA" id="ARBA00008507"/>
    </source>
</evidence>
<evidence type="ECO:0000256" key="2">
    <source>
        <dbReference type="ARBA" id="ARBA00004173"/>
    </source>
</evidence>
<dbReference type="AlphaFoldDB" id="A0AAN8E8D4"/>
<comment type="caution">
    <text evidence="10">The sequence shown here is derived from an EMBL/GenBank/DDBJ whole genome shotgun (WGS) entry which is preliminary data.</text>
</comment>
<proteinExistence type="inferred from homology"/>